<accession>A0AB33B9U1</accession>
<organism evidence="1 2">
    <name type="scientific">Acinetobacter pittii</name>
    <name type="common">Acinetobacter genomosp. 3</name>
    <dbReference type="NCBI Taxonomy" id="48296"/>
    <lineage>
        <taxon>Bacteria</taxon>
        <taxon>Pseudomonadati</taxon>
        <taxon>Pseudomonadota</taxon>
        <taxon>Gammaproteobacteria</taxon>
        <taxon>Moraxellales</taxon>
        <taxon>Moraxellaceae</taxon>
        <taxon>Acinetobacter</taxon>
        <taxon>Acinetobacter calcoaceticus/baumannii complex</taxon>
    </lineage>
</organism>
<gene>
    <name evidence="1" type="ORF">IEC338SC_2624</name>
</gene>
<dbReference type="Proteomes" id="UP000076152">
    <property type="component" value="Chromosome"/>
</dbReference>
<dbReference type="AlphaFoldDB" id="A0AB33B9U1"/>
<name>A0AB33B9U1_ACIPI</name>
<sequence>MDALVNFPAYKGRVDFGIYNVWNKDYHTVYSQQSEITFSPVSSMRT</sequence>
<protein>
    <recommendedName>
        <fullName evidence="3">TonB-dependent receptor</fullName>
    </recommendedName>
</protein>
<reference evidence="1 2" key="1">
    <citation type="submission" date="2016-04" db="EMBL/GenBank/DDBJ databases">
        <title>Complete genome sequencing of OXA-72 bearing Acinetobacter pittii strain IEC338SC.</title>
        <authorList>
            <person name="Brasiliense D.M."/>
            <person name="Lima K.V."/>
            <person name="Souza C.O."/>
            <person name="Dutra L.G."/>
            <person name="Mamizuka E.M."/>
            <person name="Perez-Chaparro P.J."/>
            <person name="McCulloch J.A."/>
        </authorList>
    </citation>
    <scope>NUCLEOTIDE SEQUENCE [LARGE SCALE GENOMIC DNA]</scope>
    <source>
        <strain evidence="1 2">IEC338SC</strain>
    </source>
</reference>
<dbReference type="EMBL" id="CP015145">
    <property type="protein sequence ID" value="AMX19750.1"/>
    <property type="molecule type" value="Genomic_DNA"/>
</dbReference>
<evidence type="ECO:0000313" key="1">
    <source>
        <dbReference type="EMBL" id="AMX19750.1"/>
    </source>
</evidence>
<dbReference type="RefSeq" id="WP_171293392.1">
    <property type="nucleotide sequence ID" value="NZ_CP139251.1"/>
</dbReference>
<evidence type="ECO:0008006" key="3">
    <source>
        <dbReference type="Google" id="ProtNLM"/>
    </source>
</evidence>
<proteinExistence type="predicted"/>
<evidence type="ECO:0000313" key="2">
    <source>
        <dbReference type="Proteomes" id="UP000076152"/>
    </source>
</evidence>